<proteinExistence type="predicted"/>
<keyword evidence="1" id="KW-1185">Reference proteome</keyword>
<protein>
    <submittedName>
        <fullName evidence="2">Uncharacterized protein LOC107832755 isoform X1</fullName>
    </submittedName>
</protein>
<name>A0AC58SP52_TOBAC</name>
<dbReference type="RefSeq" id="XP_075086750.1">
    <property type="nucleotide sequence ID" value="XM_075230649.1"/>
</dbReference>
<organism evidence="1 2">
    <name type="scientific">Nicotiana tabacum</name>
    <name type="common">Common tobacco</name>
    <dbReference type="NCBI Taxonomy" id="4097"/>
    <lineage>
        <taxon>Eukaryota</taxon>
        <taxon>Viridiplantae</taxon>
        <taxon>Streptophyta</taxon>
        <taxon>Embryophyta</taxon>
        <taxon>Tracheophyta</taxon>
        <taxon>Spermatophyta</taxon>
        <taxon>Magnoliopsida</taxon>
        <taxon>eudicotyledons</taxon>
        <taxon>Gunneridae</taxon>
        <taxon>Pentapetalae</taxon>
        <taxon>asterids</taxon>
        <taxon>lamiids</taxon>
        <taxon>Solanales</taxon>
        <taxon>Solanaceae</taxon>
        <taxon>Nicotianoideae</taxon>
        <taxon>Nicotianeae</taxon>
        <taxon>Nicotiana</taxon>
    </lineage>
</organism>
<reference evidence="1" key="1">
    <citation type="journal article" date="2014" name="Nat. Commun.">
        <title>The tobacco genome sequence and its comparison with those of tomato and potato.</title>
        <authorList>
            <person name="Sierro N."/>
            <person name="Battey J.N."/>
            <person name="Ouadi S."/>
            <person name="Bakaher N."/>
            <person name="Bovet L."/>
            <person name="Willig A."/>
            <person name="Goepfert S."/>
            <person name="Peitsch M.C."/>
            <person name="Ivanov N.V."/>
        </authorList>
    </citation>
    <scope>NUCLEOTIDE SEQUENCE [LARGE SCALE GENOMIC DNA]</scope>
</reference>
<accession>A0AC58SP52</accession>
<evidence type="ECO:0000313" key="2">
    <source>
        <dbReference type="RefSeq" id="XP_075086750.1"/>
    </source>
</evidence>
<gene>
    <name evidence="2" type="primary">LOC107832755</name>
</gene>
<reference evidence="2" key="2">
    <citation type="submission" date="2025-08" db="UniProtKB">
        <authorList>
            <consortium name="RefSeq"/>
        </authorList>
    </citation>
    <scope>IDENTIFICATION</scope>
    <source>
        <tissue evidence="2">Leaf</tissue>
    </source>
</reference>
<sequence length="2670" mass="300550">MDKNKSRTDLLAAGRKKLQQFRQKKDGKGGKSSNASKSGSDVTPDLVNVTAKSDQVPDEEKPLHRGDGTPTSSESLTRKDVSVTHAEAPPLDESLNVETVEMTSASGKLVKEDAGEPEASLNSDSGDRDIVGSSSISEHANAKMVIQDVTDAYLEAPRIIASDVSAKSSTTDVPVDFSSYSSADEAVAHQVEVERPHVSEQVSDSHCCWVGTMQESHNSGSKQVDSSSEVEIEGDKKLPLNESTETSISQTATLVGDEGNEETKAEYIQVSEPNNVLSAVLATQNAEIAEDSGHQMEDAASGLHEEEKLERPSSAGEYENYRDNIQISDSIDIVSGDSVKNKMVNISSRSDESYISLYQLAEVVRDLDEDGFRFLLTCRESAPNAPSSKLFDDFEKLKEQLYLASLVKDVSCLQLAEESELQMELSRQHHTLTDQISAAKASLNDLGEKNDILADQLAQLRTEFQLIVSERDGLQKQVHVSKGEVGELSERINELQTNLDTSLGENASLSSEMVDCRNLVATLQVRNESLIGSLNLLSEENKKLLEEKENLVFENEKLRTELAQSKTLFGSLQLENAELSENFTSLSEEKRKLDGEKEHLLSENEKLLTQMSDHKNVVEALQVENKNVNETLISVKEAKKQLQEEKQSLLSETENLGLEFKESKSLAEALQMEVAEAKGHLMEERNKLEEQNKYFLSESEKQSFQLAEYKNSCNKAEDDLKDSTLRIEQLTEKNMHLKRSLELFEVMKTESPNQSSFAYQSREAGPQLEVSCQSSSAPANLIDDDGSKWFGVMKRHEEEAERVLEKLEKAIGDMHSQSASMSRSSGKAVSPGVSKLIQAFEPKDHDDEHHPEELQSFENQTDGDPYVLIQGLTKTLRALLKDLVLEAGNGYQFLEGEKSCKTAAVVAAEELRAKCQSLNEHIDLLEGANVELMVFNESLGGCFWNAKEKEGEIRVLNEALRKQEIAAKSENNKLKGNLSSYQEKLSILQNQLGEMRESCKEMGSDISNQVEALYREVADRGSILREEWNSTIDQVFQTLRRLDLSVETVGSSLPSRIDHGLGCINLSSRTAASIDAAINVIEALQDQVEASRHESMSTSREVNEKLDFLQVENERSASLMHKIYSNLKKLVNETPGHLQEAEVDDPEKSVDLSHPGAFDSLLEQLQRFLDEKAQVEFVNGKLKSELMARTNDFEELSKRSLESDSILKMVQVVEGVIALDSFETNVNDPVSCLESLISLLVQKCKEATEHARLSRMEYASKEAQVIDLQGQMDHLSLLLVQCENEVVVLRESLKRAEEEVVAIGSQYQEKVADIEQSEQRVSALREKLGIAVTKGKGLIVQRDSLKQSLADTSSELQKCSEELQLKDARLQEVEMKLKTYSEAGERMEALESELSYIRNSATALRESFLLKDSVLQRVEEILEDLELPEHFHSKDIIEKVDWLAKSVAGNSLHLAEWDQKSSIGGSYSDAGYALTDGWKEAAQSNLGSSEDLRRRFEELQGKFYGLAEQNEMLEQSLMERNNLVQKWEEILDGIDMPSHLRSMEPEDRIGWLMLAFSETQNQYNSLQQKYDNFESLFASASAELEESRRKISELENAYQLVVSEKELLLKNLESLNFDYEEMSRKTAQSDITNDDLRSRVGDLQKKLNEMLGAEERIHHLEGEIRRLGDMVKDVLPNSETDDALFSSGSTEALEQLLRKLIEKYTALSLPSESESTHEHVDKGADLSHEEKRESNVRCAEDADGGALSRKLEDALSDLLSLKEERENIVLTNQSLVRELEELGIKNKEMQDLLSQEEQKSSSLREKLNVAVRKGKSLVQHRDSLKQLIEELNGEVERLKSEIKLQENAISDYEQKKKDLSVFQERIKTVESESSILRDQLAEKDCTLSMILSALDDVNVGSNIGDPVEKLKTVGQLCHDLQSALTSSEHEAKKSKRAAELLLAELNEVQERNDGLQEELTKSQSELFELSKQKESAEVAKHEALAHLEKLSFAHSEERKNQLAEITMLKSGVDRLREDLFVFDRLLNDVLSMDLETMRNLGSSMKVCLEPTDQNHFSLHVTDASSGLNFAEAENKVFNKEIGSINVKLNRHSHLLHEETAHISEILRTIHEEISYHKQHSNSLKTDVMRLESIQKEKDAELFTVQRYNAMLYEACTTLVMEIESRKSELAGNSLATGASKINSVYRSLAEGNDLAEKTDQFSEEGIRSVIEKLFMAVKDIMSLQSDIAEVGQKDMRAAISNLQKELQEKDIQREKICAELVSQIKEAESVSKSYSQELQIAKSQMNDLHRKVDLMEEERDSLAHRIKELQDQESSFADLQLRVKALEDMLAAKEQENEALMQALDEEEAQMEDMTNKIEEMERVLLQKNKDMENLEVSRGKIMKKLSVTVSKFDELHQLSESLLSEVENLQSQLQERDTEISFLRQEVTRCTNDAIASAQMGSKRNTDEIRDFLSWVDKMISRVQTHDMNYDDAKISQIHEYKEMLEKQVVSVVSELEDLRALAQTRDLMLKVEKDKVEQLVRKEEFLENSLRDKESQLTMLRGASDMGQLVNSTSEIIEIEPVANKRVMPGTVASQVRSLRKTNNDQVAVAIDVDPESGKLEDEDDDKAHGFKSLTTSRIVPRFTRPITDMIDGLWVSCDRTLMRQPVLRLSVIIYWFVLHALLATFAV</sequence>
<evidence type="ECO:0000313" key="1">
    <source>
        <dbReference type="Proteomes" id="UP000790787"/>
    </source>
</evidence>
<dbReference type="Proteomes" id="UP000790787">
    <property type="component" value="Chromosome 15"/>
</dbReference>